<reference evidence="2 3" key="1">
    <citation type="submission" date="2017-07" db="EMBL/GenBank/DDBJ databases">
        <title>Draft sequence of Rhodococcus enclensis 23b-28.</title>
        <authorList>
            <person name="Besaury L."/>
            <person name="Sancelme M."/>
            <person name="Amato P."/>
            <person name="Lallement A."/>
            <person name="Delort A.-M."/>
        </authorList>
    </citation>
    <scope>NUCLEOTIDE SEQUENCE [LARGE SCALE GENOMIC DNA]</scope>
    <source>
        <strain evidence="2 3">23b-28</strain>
    </source>
</reference>
<name>A0A2A5J509_RHOSG</name>
<dbReference type="SUPFAM" id="SSF55781">
    <property type="entry name" value="GAF domain-like"/>
    <property type="match status" value="1"/>
</dbReference>
<dbReference type="Proteomes" id="UP000230886">
    <property type="component" value="Unassembled WGS sequence"/>
</dbReference>
<dbReference type="AlphaFoldDB" id="A0A2A5J509"/>
<evidence type="ECO:0000313" key="2">
    <source>
        <dbReference type="EMBL" id="PCK24279.1"/>
    </source>
</evidence>
<dbReference type="Pfam" id="PF13185">
    <property type="entry name" value="GAF_2"/>
    <property type="match status" value="1"/>
</dbReference>
<dbReference type="InterPro" id="IPR003018">
    <property type="entry name" value="GAF"/>
</dbReference>
<protein>
    <recommendedName>
        <fullName evidence="1">GAF domain-containing protein</fullName>
    </recommendedName>
</protein>
<comment type="caution">
    <text evidence="2">The sequence shown here is derived from an EMBL/GenBank/DDBJ whole genome shotgun (WGS) entry which is preliminary data.</text>
</comment>
<dbReference type="InterPro" id="IPR029016">
    <property type="entry name" value="GAF-like_dom_sf"/>
</dbReference>
<evidence type="ECO:0000259" key="1">
    <source>
        <dbReference type="Pfam" id="PF13185"/>
    </source>
</evidence>
<gene>
    <name evidence="2" type="ORF">CHR55_26740</name>
</gene>
<evidence type="ECO:0000313" key="3">
    <source>
        <dbReference type="Proteomes" id="UP000230886"/>
    </source>
</evidence>
<sequence length="174" mass="18610">MDCDDISTSLDTLSPFVGTMAAQQYDTDEIATAVEHFGVLLRTPMKLPALLQSVCSQVVATIPTADMAGVTMLSRESNGPETVACTDERALDVDVDQYRASEGPCLESARTRQVVRVRFDDAAQRWPEFASNVAGTSNVAGIGVASCFSAPLMTDGHLVGALNLYNSARSTRLF</sequence>
<feature type="domain" description="GAF" evidence="1">
    <location>
        <begin position="48"/>
        <end position="166"/>
    </location>
</feature>
<proteinExistence type="predicted"/>
<dbReference type="EMBL" id="NOVD01000033">
    <property type="protein sequence ID" value="PCK24279.1"/>
    <property type="molecule type" value="Genomic_DNA"/>
</dbReference>
<organism evidence="2 3">
    <name type="scientific">Rhodococcus qingshengii</name>
    <dbReference type="NCBI Taxonomy" id="334542"/>
    <lineage>
        <taxon>Bacteria</taxon>
        <taxon>Bacillati</taxon>
        <taxon>Actinomycetota</taxon>
        <taxon>Actinomycetes</taxon>
        <taxon>Mycobacteriales</taxon>
        <taxon>Nocardiaceae</taxon>
        <taxon>Rhodococcus</taxon>
        <taxon>Rhodococcus erythropolis group</taxon>
    </lineage>
</organism>
<dbReference type="Gene3D" id="3.30.450.40">
    <property type="match status" value="1"/>
</dbReference>
<accession>A0A2A5J509</accession>